<feature type="compositionally biased region" description="Basic and acidic residues" evidence="2">
    <location>
        <begin position="210"/>
        <end position="220"/>
    </location>
</feature>
<reference evidence="4" key="1">
    <citation type="journal article" date="2015" name="PLoS Genet.">
        <title>Genome Sequence and Transcriptome Analyses of Chrysochromulina tobin: Metabolic Tools for Enhanced Algal Fitness in the Prominent Order Prymnesiales (Haptophyceae).</title>
        <authorList>
            <person name="Hovde B.T."/>
            <person name="Deodato C.R."/>
            <person name="Hunsperger H.M."/>
            <person name="Ryken S.A."/>
            <person name="Yost W."/>
            <person name="Jha R.K."/>
            <person name="Patterson J."/>
            <person name="Monnat R.J. Jr."/>
            <person name="Barlow S.B."/>
            <person name="Starkenburg S.R."/>
            <person name="Cattolico R.A."/>
        </authorList>
    </citation>
    <scope>NUCLEOTIDE SEQUENCE</scope>
    <source>
        <strain evidence="4">CCMP291</strain>
    </source>
</reference>
<keyword evidence="4" id="KW-1185">Reference proteome</keyword>
<evidence type="ECO:0000313" key="3">
    <source>
        <dbReference type="EMBL" id="KOO22563.1"/>
    </source>
</evidence>
<sequence>MVASWEARLQSEVASWEAKVSSLEAALTEARSAAADSAAQAKACAEAADVRVAAAEAEGRKFAEEAREWRRQAERAIVEAKAARACPPSPSPSASSTPLPPSPSVVSSEKRAAAAEVAAAEAAAAAAEAMKRADTWQAEGACVAERLHEQLGALALALEGMQVPDMAFSGVAESECRRAVTSAEGRLQLEQQRYMQQIERLEFENEELRRATRAKSDKINALKQQLTERSNTERSNQQ</sequence>
<feature type="region of interest" description="Disordered" evidence="2">
    <location>
        <begin position="210"/>
        <end position="238"/>
    </location>
</feature>
<protein>
    <submittedName>
        <fullName evidence="3">Uncharacterized protein</fullName>
    </submittedName>
</protein>
<dbReference type="AlphaFoldDB" id="A0A0M0J8M1"/>
<organism evidence="3 4">
    <name type="scientific">Chrysochromulina tobinii</name>
    <dbReference type="NCBI Taxonomy" id="1460289"/>
    <lineage>
        <taxon>Eukaryota</taxon>
        <taxon>Haptista</taxon>
        <taxon>Haptophyta</taxon>
        <taxon>Prymnesiophyceae</taxon>
        <taxon>Prymnesiales</taxon>
        <taxon>Chrysochromulinaceae</taxon>
        <taxon>Chrysochromulina</taxon>
    </lineage>
</organism>
<evidence type="ECO:0000313" key="4">
    <source>
        <dbReference type="Proteomes" id="UP000037460"/>
    </source>
</evidence>
<accession>A0A0M0J8M1</accession>
<dbReference type="Proteomes" id="UP000037460">
    <property type="component" value="Unassembled WGS sequence"/>
</dbReference>
<keyword evidence="1" id="KW-0175">Coiled coil</keyword>
<proteinExistence type="predicted"/>
<comment type="caution">
    <text evidence="3">The sequence shown here is derived from an EMBL/GenBank/DDBJ whole genome shotgun (WGS) entry which is preliminary data.</text>
</comment>
<feature type="region of interest" description="Disordered" evidence="2">
    <location>
        <begin position="81"/>
        <end position="108"/>
    </location>
</feature>
<evidence type="ECO:0000256" key="1">
    <source>
        <dbReference type="SAM" id="Coils"/>
    </source>
</evidence>
<name>A0A0M0J8M1_9EUKA</name>
<gene>
    <name evidence="3" type="ORF">Ctob_000054</name>
</gene>
<feature type="compositionally biased region" description="Polar residues" evidence="2">
    <location>
        <begin position="222"/>
        <end position="238"/>
    </location>
</feature>
<feature type="coiled-coil region" evidence="1">
    <location>
        <begin position="6"/>
        <end position="72"/>
    </location>
</feature>
<evidence type="ECO:0000256" key="2">
    <source>
        <dbReference type="SAM" id="MobiDB-lite"/>
    </source>
</evidence>
<dbReference type="EMBL" id="JWZX01003269">
    <property type="protein sequence ID" value="KOO22563.1"/>
    <property type="molecule type" value="Genomic_DNA"/>
</dbReference>